<dbReference type="Gene3D" id="3.90.550.10">
    <property type="entry name" value="Spore Coat Polysaccharide Biosynthesis Protein SpsA, Chain A"/>
    <property type="match status" value="1"/>
</dbReference>
<feature type="compositionally biased region" description="Low complexity" evidence="1">
    <location>
        <begin position="375"/>
        <end position="385"/>
    </location>
</feature>
<sequence>MSLENGLPYRSFFVVQSGIRLMIYFYSCCALNFVPAARVLFESLKQQFPDCRTVLGLADQFPDGLESETLGIDEIWSLDEMVSEMEQPRGWVFRHNVMELATALKPFMLDRLLKRDDCEAAIFLDSDCVVFTPLSPVFDALERASIILTPHICRPHERDEWIFFELNPHKVGIFNLGFIAVKNTETGKRFASWWKHRLRRHCLIEHERGLFTDQKWIDYVPAYFDDHEILRQPTLNFARWNSYQRDISRSDSGVILIDGNPAEFIHFSGFYKVGGYVKGLYDQATKPFCNDVALLDELTDWYAGKLKRDAERPVFSGPWHFGYYDDGTEVSQQERKFFRSNDALMQRFPDPFATAGNNSFKTYYDSCQSHGTGAGQNHAAQQGGTENTAEPPRPGRPQGTSSDGVRRIWNRVKHKTLGLARRCVSS</sequence>
<name>A0A1E3W803_9HYPH</name>
<dbReference type="InterPro" id="IPR029044">
    <property type="entry name" value="Nucleotide-diphossugar_trans"/>
</dbReference>
<reference evidence="2 3" key="1">
    <citation type="journal article" date="2016" name="Environ. Microbiol.">
        <title>New Methyloceanibacter diversity from North Sea sediments includes methanotroph containing solely the soluble methane monooxygenase.</title>
        <authorList>
            <person name="Vekeman B."/>
            <person name="Kerckhof F.M."/>
            <person name="Cremers G."/>
            <person name="de Vos P."/>
            <person name="Vandamme P."/>
            <person name="Boon N."/>
            <person name="Op den Camp H.J."/>
            <person name="Heylen K."/>
        </authorList>
    </citation>
    <scope>NUCLEOTIDE SEQUENCE [LARGE SCALE GENOMIC DNA]</scope>
    <source>
        <strain evidence="2 3">R-67174</strain>
    </source>
</reference>
<dbReference type="SUPFAM" id="SSF53448">
    <property type="entry name" value="Nucleotide-diphospho-sugar transferases"/>
    <property type="match status" value="1"/>
</dbReference>
<dbReference type="EMBL" id="LPWG01000002">
    <property type="protein sequence ID" value="ODS01237.1"/>
    <property type="molecule type" value="Genomic_DNA"/>
</dbReference>
<dbReference type="AlphaFoldDB" id="A0A1E3W803"/>
<protein>
    <recommendedName>
        <fullName evidence="4">Glycosyl transferase</fullName>
    </recommendedName>
</protein>
<dbReference type="STRING" id="1774968.AUC68_12820"/>
<comment type="caution">
    <text evidence="2">The sequence shown here is derived from an EMBL/GenBank/DDBJ whole genome shotgun (WGS) entry which is preliminary data.</text>
</comment>
<evidence type="ECO:0000313" key="2">
    <source>
        <dbReference type="EMBL" id="ODS01237.1"/>
    </source>
</evidence>
<evidence type="ECO:0000313" key="3">
    <source>
        <dbReference type="Proteomes" id="UP000094501"/>
    </source>
</evidence>
<keyword evidence="3" id="KW-1185">Reference proteome</keyword>
<gene>
    <name evidence="2" type="ORF">AUC68_12820</name>
</gene>
<proteinExistence type="predicted"/>
<dbReference type="Proteomes" id="UP000094501">
    <property type="component" value="Unassembled WGS sequence"/>
</dbReference>
<accession>A0A1E3W803</accession>
<evidence type="ECO:0008006" key="4">
    <source>
        <dbReference type="Google" id="ProtNLM"/>
    </source>
</evidence>
<organism evidence="2 3">
    <name type="scientific">Methyloceanibacter methanicus</name>
    <dbReference type="NCBI Taxonomy" id="1774968"/>
    <lineage>
        <taxon>Bacteria</taxon>
        <taxon>Pseudomonadati</taxon>
        <taxon>Pseudomonadota</taxon>
        <taxon>Alphaproteobacteria</taxon>
        <taxon>Hyphomicrobiales</taxon>
        <taxon>Hyphomicrobiaceae</taxon>
        <taxon>Methyloceanibacter</taxon>
    </lineage>
</organism>
<feature type="region of interest" description="Disordered" evidence="1">
    <location>
        <begin position="371"/>
        <end position="407"/>
    </location>
</feature>
<evidence type="ECO:0000256" key="1">
    <source>
        <dbReference type="SAM" id="MobiDB-lite"/>
    </source>
</evidence>